<evidence type="ECO:0000313" key="2">
    <source>
        <dbReference type="EMBL" id="KAF3547499.1"/>
    </source>
</evidence>
<proteinExistence type="predicted"/>
<name>A0ABQ7C7D7_BRACR</name>
<accession>A0ABQ7C7D7</accession>
<feature type="compositionally biased region" description="Basic and acidic residues" evidence="1">
    <location>
        <begin position="9"/>
        <end position="24"/>
    </location>
</feature>
<organism evidence="2 3">
    <name type="scientific">Brassica cretica</name>
    <name type="common">Mustard</name>
    <dbReference type="NCBI Taxonomy" id="69181"/>
    <lineage>
        <taxon>Eukaryota</taxon>
        <taxon>Viridiplantae</taxon>
        <taxon>Streptophyta</taxon>
        <taxon>Embryophyta</taxon>
        <taxon>Tracheophyta</taxon>
        <taxon>Spermatophyta</taxon>
        <taxon>Magnoliopsida</taxon>
        <taxon>eudicotyledons</taxon>
        <taxon>Gunneridae</taxon>
        <taxon>Pentapetalae</taxon>
        <taxon>rosids</taxon>
        <taxon>malvids</taxon>
        <taxon>Brassicales</taxon>
        <taxon>Brassicaceae</taxon>
        <taxon>Brassiceae</taxon>
        <taxon>Brassica</taxon>
    </lineage>
</organism>
<sequence>MQQDDDEENVKRIEGRTPRTYRSSKDLERRLGEVRNKGCVTNRYCNLNVVHDWKVSTKEMAKISIACGAEVLEQIGCQRPFDFEKVTTEK</sequence>
<evidence type="ECO:0000256" key="1">
    <source>
        <dbReference type="SAM" id="MobiDB-lite"/>
    </source>
</evidence>
<evidence type="ECO:0000313" key="3">
    <source>
        <dbReference type="Proteomes" id="UP000266723"/>
    </source>
</evidence>
<dbReference type="EMBL" id="QGKV02000832">
    <property type="protein sequence ID" value="KAF3547499.1"/>
    <property type="molecule type" value="Genomic_DNA"/>
</dbReference>
<feature type="region of interest" description="Disordered" evidence="1">
    <location>
        <begin position="1"/>
        <end position="24"/>
    </location>
</feature>
<protein>
    <submittedName>
        <fullName evidence="2">Uncharacterized protein</fullName>
    </submittedName>
</protein>
<gene>
    <name evidence="2" type="ORF">DY000_02009581</name>
</gene>
<dbReference type="Proteomes" id="UP000266723">
    <property type="component" value="Unassembled WGS sequence"/>
</dbReference>
<comment type="caution">
    <text evidence="2">The sequence shown here is derived from an EMBL/GenBank/DDBJ whole genome shotgun (WGS) entry which is preliminary data.</text>
</comment>
<keyword evidence="3" id="KW-1185">Reference proteome</keyword>
<reference evidence="2 3" key="1">
    <citation type="journal article" date="2020" name="BMC Genomics">
        <title>Intraspecific diversification of the crop wild relative Brassica cretica Lam. using demographic model selection.</title>
        <authorList>
            <person name="Kioukis A."/>
            <person name="Michalopoulou V.A."/>
            <person name="Briers L."/>
            <person name="Pirintsos S."/>
            <person name="Studholme D.J."/>
            <person name="Pavlidis P."/>
            <person name="Sarris P.F."/>
        </authorList>
    </citation>
    <scope>NUCLEOTIDE SEQUENCE [LARGE SCALE GENOMIC DNA]</scope>
    <source>
        <strain evidence="3">cv. PFS-1207/04</strain>
    </source>
</reference>